<dbReference type="EMBL" id="LR796696">
    <property type="protein sequence ID" value="CAB4159998.1"/>
    <property type="molecule type" value="Genomic_DNA"/>
</dbReference>
<name>A0A6J5NSE0_9CAUD</name>
<proteinExistence type="predicted"/>
<reference evidence="1" key="1">
    <citation type="submission" date="2020-04" db="EMBL/GenBank/DDBJ databases">
        <authorList>
            <person name="Chiriac C."/>
            <person name="Salcher M."/>
            <person name="Ghai R."/>
            <person name="Kavagutti S V."/>
        </authorList>
    </citation>
    <scope>NUCLEOTIDE SEQUENCE</scope>
</reference>
<evidence type="ECO:0000313" key="1">
    <source>
        <dbReference type="EMBL" id="CAB4159998.1"/>
    </source>
</evidence>
<protein>
    <submittedName>
        <fullName evidence="1">Uncharacterized protein</fullName>
    </submittedName>
</protein>
<sequence length="129" mass="15140">MRMINFKLICQDNQYLDVLSLVEDCIKASVLISMADELNDMVHGKIELAVAIQELTSFLKNERNSRVAEHILLELCVQQLRWFKIQIGSNLTQEINYMRQIVGERLFSYYLKRLFTYDDHQLLLQSLVG</sequence>
<gene>
    <name evidence="1" type="ORF">UFOVP724_39</name>
</gene>
<accession>A0A6J5NSE0</accession>
<organism evidence="1">
    <name type="scientific">uncultured Caudovirales phage</name>
    <dbReference type="NCBI Taxonomy" id="2100421"/>
    <lineage>
        <taxon>Viruses</taxon>
        <taxon>Duplodnaviria</taxon>
        <taxon>Heunggongvirae</taxon>
        <taxon>Uroviricota</taxon>
        <taxon>Caudoviricetes</taxon>
        <taxon>Peduoviridae</taxon>
        <taxon>Maltschvirus</taxon>
        <taxon>Maltschvirus maltsch</taxon>
    </lineage>
</organism>